<comment type="subunit">
    <text evidence="2 5">Part of the 50S ribosomal subunit.</text>
</comment>
<evidence type="ECO:0000256" key="5">
    <source>
        <dbReference type="HAMAP-Rule" id="MF_00502"/>
    </source>
</evidence>
<proteinExistence type="inferred from homology"/>
<dbReference type="Proteomes" id="UP001201273">
    <property type="component" value="Unassembled WGS sequence"/>
</dbReference>
<keyword evidence="7" id="KW-1185">Reference proteome</keyword>
<name>A0ABS8W964_9GAMM</name>
<accession>A0ABS8W964</accession>
<sequence length="88" mass="10276">MQANIHPDYDYVIFHDTSANHSFLIRSTYKSDQTMQWHDGKHYPVCYLDTSSESHPFYTGKQSLVKSEGRIAKFNHRFGFTKSTGKEK</sequence>
<gene>
    <name evidence="5" type="primary">rpmE2</name>
    <name evidence="6" type="ORF">K6Y31_09485</name>
</gene>
<dbReference type="HAMAP" id="MF_00502">
    <property type="entry name" value="Ribosomal_bL31_2"/>
    <property type="match status" value="1"/>
</dbReference>
<dbReference type="PROSITE" id="PS01143">
    <property type="entry name" value="RIBOSOMAL_L31"/>
    <property type="match status" value="1"/>
</dbReference>
<dbReference type="NCBIfam" id="TIGR00105">
    <property type="entry name" value="L31"/>
    <property type="match status" value="1"/>
</dbReference>
<dbReference type="InterPro" id="IPR034704">
    <property type="entry name" value="Ribosomal_bL28/bL31-like_sf"/>
</dbReference>
<dbReference type="EMBL" id="JAIMJA010000008">
    <property type="protein sequence ID" value="MCE2595048.1"/>
    <property type="molecule type" value="Genomic_DNA"/>
</dbReference>
<dbReference type="PANTHER" id="PTHR33280">
    <property type="entry name" value="50S RIBOSOMAL PROTEIN L31, CHLOROPLASTIC"/>
    <property type="match status" value="1"/>
</dbReference>
<keyword evidence="3 5" id="KW-0689">Ribosomal protein</keyword>
<evidence type="ECO:0000313" key="7">
    <source>
        <dbReference type="Proteomes" id="UP001201273"/>
    </source>
</evidence>
<reference evidence="6 7" key="1">
    <citation type="journal article" date="2022" name="Environ. Microbiol. Rep.">
        <title>Eco-phylogenetic analyses reveal divergent evolution of vitamin B12 metabolism in the marine bacterial family 'Psychromonadaceae'.</title>
        <authorList>
            <person name="Jin X."/>
            <person name="Yang Y."/>
            <person name="Cao H."/>
            <person name="Gao B."/>
            <person name="Zhao Z."/>
        </authorList>
    </citation>
    <scope>NUCLEOTIDE SEQUENCE [LARGE SCALE GENOMIC DNA]</scope>
    <source>
        <strain evidence="6 7">MKS20</strain>
    </source>
</reference>
<comment type="similarity">
    <text evidence="1 5">Belongs to the bacterial ribosomal protein bL31 family. Type B subfamily.</text>
</comment>
<dbReference type="InterPro" id="IPR002150">
    <property type="entry name" value="Ribosomal_bL31"/>
</dbReference>
<evidence type="ECO:0000256" key="1">
    <source>
        <dbReference type="ARBA" id="ARBA00008196"/>
    </source>
</evidence>
<dbReference type="RefSeq" id="WP_232801475.1">
    <property type="nucleotide sequence ID" value="NZ_CP170335.1"/>
</dbReference>
<evidence type="ECO:0000256" key="3">
    <source>
        <dbReference type="ARBA" id="ARBA00022980"/>
    </source>
</evidence>
<dbReference type="Gene3D" id="4.10.830.30">
    <property type="entry name" value="Ribosomal protein L31"/>
    <property type="match status" value="1"/>
</dbReference>
<dbReference type="InterPro" id="IPR027493">
    <property type="entry name" value="Ribosomal_bL31_B"/>
</dbReference>
<evidence type="ECO:0000313" key="6">
    <source>
        <dbReference type="EMBL" id="MCE2595048.1"/>
    </source>
</evidence>
<dbReference type="Pfam" id="PF01197">
    <property type="entry name" value="Ribosomal_L31"/>
    <property type="match status" value="1"/>
</dbReference>
<protein>
    <recommendedName>
        <fullName evidence="5">Large ribosomal subunit protein bL31B</fullName>
    </recommendedName>
</protein>
<comment type="caution">
    <text evidence="6">The sequence shown here is derived from an EMBL/GenBank/DDBJ whole genome shotgun (WGS) entry which is preliminary data.</text>
</comment>
<dbReference type="PRINTS" id="PR01249">
    <property type="entry name" value="RIBOSOMALL31"/>
</dbReference>
<dbReference type="PANTHER" id="PTHR33280:SF1">
    <property type="entry name" value="LARGE RIBOSOMAL SUBUNIT PROTEIN BL31C"/>
    <property type="match status" value="1"/>
</dbReference>
<dbReference type="NCBIfam" id="NF002462">
    <property type="entry name" value="PRK01678.1"/>
    <property type="match status" value="1"/>
</dbReference>
<evidence type="ECO:0000256" key="4">
    <source>
        <dbReference type="ARBA" id="ARBA00023274"/>
    </source>
</evidence>
<evidence type="ECO:0000256" key="2">
    <source>
        <dbReference type="ARBA" id="ARBA00011838"/>
    </source>
</evidence>
<organism evidence="6 7">
    <name type="scientific">Motilimonas cestriensis</name>
    <dbReference type="NCBI Taxonomy" id="2742685"/>
    <lineage>
        <taxon>Bacteria</taxon>
        <taxon>Pseudomonadati</taxon>
        <taxon>Pseudomonadota</taxon>
        <taxon>Gammaproteobacteria</taxon>
        <taxon>Alteromonadales</taxon>
        <taxon>Alteromonadales genera incertae sedis</taxon>
        <taxon>Motilimonas</taxon>
    </lineage>
</organism>
<keyword evidence="4 5" id="KW-0687">Ribonucleoprotein</keyword>
<dbReference type="SUPFAM" id="SSF143800">
    <property type="entry name" value="L28p-like"/>
    <property type="match status" value="1"/>
</dbReference>
<dbReference type="GO" id="GO:0005840">
    <property type="term" value="C:ribosome"/>
    <property type="evidence" value="ECO:0007669"/>
    <property type="project" value="UniProtKB-KW"/>
</dbReference>
<dbReference type="InterPro" id="IPR042105">
    <property type="entry name" value="Ribosomal_bL31_sf"/>
</dbReference>